<feature type="transmembrane region" description="Helical" evidence="1">
    <location>
        <begin position="92"/>
        <end position="112"/>
    </location>
</feature>
<evidence type="ECO:0000256" key="1">
    <source>
        <dbReference type="SAM" id="Phobius"/>
    </source>
</evidence>
<gene>
    <name evidence="2" type="ORF">NF865_05015</name>
</gene>
<reference evidence="2" key="2">
    <citation type="submission" date="2022-06" db="EMBL/GenBank/DDBJ databases">
        <authorList>
            <person name="Park Y.-J."/>
        </authorList>
    </citation>
    <scope>NUCLEOTIDE SEQUENCE</scope>
    <source>
        <strain evidence="2">TY</strain>
    </source>
</reference>
<feature type="transmembrane region" description="Helical" evidence="1">
    <location>
        <begin position="12"/>
        <end position="29"/>
    </location>
</feature>
<proteinExistence type="predicted"/>
<name>A0A9E7MZA9_THEAG</name>
<sequence>MKLKGIRPSNFGGVPLLIAILAFVFMIGGMELLSWRMWIIAWVLIFASWGVSAEIKNGTLILRYGFGLLPIKLKAEDIEEVLVLNRLEKGVLLRYFPGIGATYMGMLIYVLYRYFTFPDNLLPGYYFGALGMIVISSSVLISLAIPPGKTRHKLLTAGFIFIVSALLLGFKVRAVDSIPIVVVLGMIALWTVYDMDIQDYIVLKTRKGKYLLTSNAPRDKVEKAIKAIMEVLSND</sequence>
<keyword evidence="3" id="KW-1185">Reference proteome</keyword>
<dbReference type="RefSeq" id="WP_253305467.1">
    <property type="nucleotide sequence ID" value="NZ_CP099582.1"/>
</dbReference>
<feature type="transmembrane region" description="Helical" evidence="1">
    <location>
        <begin position="154"/>
        <end position="172"/>
    </location>
</feature>
<feature type="transmembrane region" description="Helical" evidence="1">
    <location>
        <begin position="35"/>
        <end position="53"/>
    </location>
</feature>
<evidence type="ECO:0000313" key="3">
    <source>
        <dbReference type="Proteomes" id="UP001055732"/>
    </source>
</evidence>
<keyword evidence="1" id="KW-0812">Transmembrane</keyword>
<protein>
    <submittedName>
        <fullName evidence="2">Uncharacterized protein</fullName>
    </submittedName>
</protein>
<dbReference type="AlphaFoldDB" id="A0A9E7MZA9"/>
<dbReference type="KEGG" id="tagg:NF865_05015"/>
<accession>A0A9E7MZA9</accession>
<reference evidence="2" key="1">
    <citation type="journal article" date="1998" name="Int. J. Syst. Bacteriol. 48 Pt">
        <title>Thermococcus guaymasensis sp. nov. and Thermococcus aggregans sp. nov., two novel thermophilic archaea isolated from the Guaymas Basin hydrothermal vent site.</title>
        <authorList>
            <person name="Canganella F."/>
            <person name="Jones W.J."/>
            <person name="Gambacorta A."/>
            <person name="Antranikian G."/>
        </authorList>
    </citation>
    <scope>NUCLEOTIDE SEQUENCE</scope>
    <source>
        <strain evidence="2">TY</strain>
    </source>
</reference>
<keyword evidence="1" id="KW-1133">Transmembrane helix</keyword>
<feature type="transmembrane region" description="Helical" evidence="1">
    <location>
        <begin position="124"/>
        <end position="145"/>
    </location>
</feature>
<evidence type="ECO:0000313" key="2">
    <source>
        <dbReference type="EMBL" id="USS41527.1"/>
    </source>
</evidence>
<keyword evidence="1" id="KW-0472">Membrane</keyword>
<feature type="transmembrane region" description="Helical" evidence="1">
    <location>
        <begin position="178"/>
        <end position="197"/>
    </location>
</feature>
<dbReference type="Proteomes" id="UP001055732">
    <property type="component" value="Chromosome"/>
</dbReference>
<organism evidence="2 3">
    <name type="scientific">Thermococcus aggregans</name>
    <dbReference type="NCBI Taxonomy" id="110163"/>
    <lineage>
        <taxon>Archaea</taxon>
        <taxon>Methanobacteriati</taxon>
        <taxon>Methanobacteriota</taxon>
        <taxon>Thermococci</taxon>
        <taxon>Thermococcales</taxon>
        <taxon>Thermococcaceae</taxon>
        <taxon>Thermococcus</taxon>
    </lineage>
</organism>
<dbReference type="EMBL" id="CP099582">
    <property type="protein sequence ID" value="USS41527.1"/>
    <property type="molecule type" value="Genomic_DNA"/>
</dbReference>